<dbReference type="InterPro" id="IPR020807">
    <property type="entry name" value="PKS_DH"/>
</dbReference>
<keyword evidence="10" id="KW-1185">Reference proteome</keyword>
<dbReference type="SMART" id="SM00825">
    <property type="entry name" value="PKS_KS"/>
    <property type="match status" value="1"/>
</dbReference>
<dbReference type="SUPFAM" id="SSF47336">
    <property type="entry name" value="ACP-like"/>
    <property type="match status" value="1"/>
</dbReference>
<dbReference type="InterPro" id="IPR014030">
    <property type="entry name" value="Ketoacyl_synth_N"/>
</dbReference>
<evidence type="ECO:0000256" key="3">
    <source>
        <dbReference type="ARBA" id="ARBA00022679"/>
    </source>
</evidence>
<proteinExistence type="predicted"/>
<dbReference type="CDD" id="cd00833">
    <property type="entry name" value="PKS"/>
    <property type="match status" value="1"/>
</dbReference>
<evidence type="ECO:0000256" key="5">
    <source>
        <dbReference type="PROSITE-ProRule" id="PRU01363"/>
    </source>
</evidence>
<evidence type="ECO:0000313" key="10">
    <source>
        <dbReference type="Proteomes" id="UP001501509"/>
    </source>
</evidence>
<feature type="active site" description="Proton acceptor; for dehydratase activity" evidence="5">
    <location>
        <position position="1489"/>
    </location>
</feature>
<dbReference type="Pfam" id="PF21089">
    <property type="entry name" value="PKS_DH_N"/>
    <property type="match status" value="1"/>
</dbReference>
<dbReference type="InterPro" id="IPR057326">
    <property type="entry name" value="KR_dom"/>
</dbReference>
<dbReference type="InterPro" id="IPR016035">
    <property type="entry name" value="Acyl_Trfase/lysoPLipase"/>
</dbReference>
<gene>
    <name evidence="9" type="ORF">GCM10010411_33150</name>
</gene>
<dbReference type="PROSITE" id="PS52004">
    <property type="entry name" value="KS3_2"/>
    <property type="match status" value="1"/>
</dbReference>
<dbReference type="RefSeq" id="WP_344541805.1">
    <property type="nucleotide sequence ID" value="NZ_BAAATD010000004.1"/>
</dbReference>
<dbReference type="InterPro" id="IPR020841">
    <property type="entry name" value="PKS_Beta-ketoAc_synthase_dom"/>
</dbReference>
<sequence>MTKLAIVGMACRYPDATTPRELWENALAGRRAFRRLPDERMRLEDYWDPDPAAPDRFYARHAAVIEGYEFDRVAHRVAGSTYRSTDLTHWLALDIAGQALADAGFAHGEGLPRERTGVVVGNTLTGEFTRANLLRLRWPYVRRVVAAALAEQDGWDDERLGEFLDDLESAYKEPFPAIDEDSLAGGLSNTIAGRICNHFDLKGGGYTVDGACSSSLLSVATACRSLEARDLDIAVAGGVDLSIDPFEIVGFAKTGALARREMRLYDRDSNGFWPGEGAGMVVLMREEDARAEQRRIYATVAGWGISSDGRGGITRPEIGGYRLALRRAYERAGFGIETVPMFEGHGTGTEVGDATELRALSESRRAADPAAEPAAVSSVKGMIGHTKAAAGVAGLIKAVMAVHEQVLPPTTGCVDPHPVLREDGAALRMLRKAEPFPAGAPMRAGITAMGFGGINTHIVVEGDARRRRMDARARALAASVQDVELLLVDGDSPEALRTRLAELVEFVPKLAYAELGDLAAALQRRLRDLPHRAAVVVSSPEDAERRLRQVLDALNEGETGHLGADGRAFLGHARKQARIGLLFPGQGSGHGTSGGALRRRLPLVEEVYLRAALPSGGDMVATHVAQPRIVTGSAAGLRALSVLGLEGEIAVGHSLGEISALHWAGALDEETLLRVAAVRGATMAEHSSSGTMAGINAPPAAVDGLIAGLPVVIAGYNGPDQTVIAGSAEAIEAAARAAGQTGDVFTRLSVSHAFHSPLVAPAAGVFGERLKGERFGPVGRRVVSTVTGAVLAPGTDLPALLRAQITEPVLFAQAVELAAKDVDLFVEVGPGRVLSHLAKSITDVPAVALDTDDESLAGLLGVAAAAYTRGAPLRHEALFHDRLTRPLEIGAELRFFASPAEAAPPLRISGGRRTPLADPGDTVNGGPAHNADGPADPGAAEGAEGTGERGVELLRRLVAERVELPAEMISDDSRLLDDLHLSSITVGQVMNQAATTLRLPVTQAAANFATATLRELGEALDTLAETAQSTDTGPATVAGAVPWSRPFRLDLDEIPLPARTAPQDNGRWQVLAPGDHPRAEPLRRALERANVGAGILVWLPPECEREHVRLALEGAQQAMREPGGRFVLVQHGRGAAGLAKTLRLEAPQVRTTIVHLPPDAADVDTVVAEVAATADFAEAHYDEAGVRRVPTLRAMPVRAERTVPPLDETDVLLVTGGGKGITAECALAVVADTGAKLALLGRSDPAEDEELAANLRRMADSGATVSYARADVTDAGQVRAAVAELSAALGPVTAVLHGAGRNEPAGIASLDFAAFERTFAPKIDGLRAVLDAVEPAGLKLLVTFGSIIGRAGLRGEAHYATANEWLADITAEVAALHPHCRTLCMEWSVWSGVGMGERLAVVEGLSQEGITAITTDQGVEIMRRLVGDPDVPAIVVISGRTGGIDTVRHDRPPLPLLRFVEKPLVRYHGVELVAEVELNAGTDPYLADHLLDGNLLFPAVLGMEAMTQVATAATGWSGPPVIEGAEFLRPIVVPPTGTTTVQVAATVVDDGVAEVTIRSSETGFAAEHFKARLVFSAAEVAAGPPSQVTDGLPVAALDPATDLYGGVLFQGARFQRLRRYHRAAARHVDADVAVAPAMGWFAGFLPADLLLGDPGTRDALMHGNQVCVPDATLLPSGIERVHTSAAYVGAKGELRYCATERHHEGDIYIYDIAVRDGAGEVVERWDGLRLHAVRKGDGGGPWVAPLLGSYLEREVEDLVGTRIAMAVEPDGDGGRRAQTALAAGRALGHPVEVRYRPDGRPELDGGLTISASHGAGVTFCVVGEGTLGCDVEQVAERSPAEWDGLLGIHVPLAALISREAGESPDIAGTRVWSAVECLRKAGLPADATLTSLPARRDGWLVLASGTLRAATLVTTLRDVPGQVVFAILLKGGA</sequence>
<dbReference type="EMBL" id="BAAATD010000004">
    <property type="protein sequence ID" value="GAA2597023.1"/>
    <property type="molecule type" value="Genomic_DNA"/>
</dbReference>
<feature type="region of interest" description="C-terminal hotdog fold" evidence="5">
    <location>
        <begin position="1593"/>
        <end position="1739"/>
    </location>
</feature>
<dbReference type="InterPro" id="IPR014043">
    <property type="entry name" value="Acyl_transferase_dom"/>
</dbReference>
<dbReference type="InterPro" id="IPR049551">
    <property type="entry name" value="PKS_DH_C"/>
</dbReference>
<dbReference type="Gene3D" id="3.40.47.10">
    <property type="match status" value="1"/>
</dbReference>
<dbReference type="InterPro" id="IPR016036">
    <property type="entry name" value="Malonyl_transacylase_ACP-bd"/>
</dbReference>
<feature type="region of interest" description="Disordered" evidence="6">
    <location>
        <begin position="906"/>
        <end position="947"/>
    </location>
</feature>
<dbReference type="PANTHER" id="PTHR43775">
    <property type="entry name" value="FATTY ACID SYNTHASE"/>
    <property type="match status" value="1"/>
</dbReference>
<keyword evidence="3" id="KW-0808">Transferase</keyword>
<comment type="caution">
    <text evidence="9">The sequence shown here is derived from an EMBL/GenBank/DDBJ whole genome shotgun (WGS) entry which is preliminary data.</text>
</comment>
<dbReference type="SMART" id="SM00822">
    <property type="entry name" value="PKS_KR"/>
    <property type="match status" value="1"/>
</dbReference>
<feature type="active site" description="Proton donor; for dehydratase activity" evidence="5">
    <location>
        <position position="1653"/>
    </location>
</feature>
<dbReference type="Gene3D" id="3.10.129.110">
    <property type="entry name" value="Polyketide synthase dehydratase"/>
    <property type="match status" value="1"/>
</dbReference>
<dbReference type="InterPro" id="IPR001227">
    <property type="entry name" value="Ac_transferase_dom_sf"/>
</dbReference>
<keyword evidence="1" id="KW-0596">Phosphopantetheine</keyword>
<dbReference type="CDD" id="cd08953">
    <property type="entry name" value="KR_2_SDR_x"/>
    <property type="match status" value="1"/>
</dbReference>
<dbReference type="InterPro" id="IPR036736">
    <property type="entry name" value="ACP-like_sf"/>
</dbReference>
<evidence type="ECO:0000259" key="8">
    <source>
        <dbReference type="PROSITE" id="PS52019"/>
    </source>
</evidence>
<accession>A0ABP6C4L5</accession>
<feature type="compositionally biased region" description="Low complexity" evidence="6">
    <location>
        <begin position="924"/>
        <end position="943"/>
    </location>
</feature>
<dbReference type="Pfam" id="PF02801">
    <property type="entry name" value="Ketoacyl-synt_C"/>
    <property type="match status" value="1"/>
</dbReference>
<dbReference type="SUPFAM" id="SSF55048">
    <property type="entry name" value="Probable ACP-binding domain of malonyl-CoA ACP transacylase"/>
    <property type="match status" value="1"/>
</dbReference>
<dbReference type="SUPFAM" id="SSF51735">
    <property type="entry name" value="NAD(P)-binding Rossmann-fold domains"/>
    <property type="match status" value="1"/>
</dbReference>
<dbReference type="InterPro" id="IPR014031">
    <property type="entry name" value="Ketoacyl_synth_C"/>
</dbReference>
<dbReference type="InterPro" id="IPR036291">
    <property type="entry name" value="NAD(P)-bd_dom_sf"/>
</dbReference>
<reference evidence="10" key="1">
    <citation type="journal article" date="2019" name="Int. J. Syst. Evol. Microbiol.">
        <title>The Global Catalogue of Microorganisms (GCM) 10K type strain sequencing project: providing services to taxonomists for standard genome sequencing and annotation.</title>
        <authorList>
            <consortium name="The Broad Institute Genomics Platform"/>
            <consortium name="The Broad Institute Genome Sequencing Center for Infectious Disease"/>
            <person name="Wu L."/>
            <person name="Ma J."/>
        </authorList>
    </citation>
    <scope>NUCLEOTIDE SEQUENCE [LARGE SCALE GENOMIC DNA]</scope>
    <source>
        <strain evidence="10">JCM 6833</strain>
    </source>
</reference>
<dbReference type="Gene3D" id="3.40.50.720">
    <property type="entry name" value="NAD(P)-binding Rossmann-like Domain"/>
    <property type="match status" value="1"/>
</dbReference>
<evidence type="ECO:0000259" key="7">
    <source>
        <dbReference type="PROSITE" id="PS52004"/>
    </source>
</evidence>
<dbReference type="PROSITE" id="PS52019">
    <property type="entry name" value="PKS_MFAS_DH"/>
    <property type="match status" value="1"/>
</dbReference>
<dbReference type="InterPro" id="IPR016039">
    <property type="entry name" value="Thiolase-like"/>
</dbReference>
<dbReference type="Pfam" id="PF00698">
    <property type="entry name" value="Acyl_transf_1"/>
    <property type="match status" value="1"/>
</dbReference>
<protein>
    <submittedName>
        <fullName evidence="9">Type I polyketide synthase</fullName>
    </submittedName>
</protein>
<dbReference type="PANTHER" id="PTHR43775:SF51">
    <property type="entry name" value="INACTIVE PHENOLPHTHIOCEROL SYNTHESIS POLYKETIDE SYNTHASE TYPE I PKS1-RELATED"/>
    <property type="match status" value="1"/>
</dbReference>
<dbReference type="InterPro" id="IPR013968">
    <property type="entry name" value="PKS_KR"/>
</dbReference>
<feature type="domain" description="PKS/mFAS DH" evidence="8">
    <location>
        <begin position="1454"/>
        <end position="1739"/>
    </location>
</feature>
<dbReference type="Gene3D" id="3.40.366.10">
    <property type="entry name" value="Malonyl-Coenzyme A Acyl Carrier Protein, domain 2"/>
    <property type="match status" value="1"/>
</dbReference>
<dbReference type="InterPro" id="IPR049900">
    <property type="entry name" value="PKS_mFAS_DH"/>
</dbReference>
<dbReference type="SUPFAM" id="SSF53901">
    <property type="entry name" value="Thiolase-like"/>
    <property type="match status" value="1"/>
</dbReference>
<keyword evidence="2" id="KW-0597">Phosphoprotein</keyword>
<dbReference type="SMART" id="SM00827">
    <property type="entry name" value="PKS_AT"/>
    <property type="match status" value="1"/>
</dbReference>
<dbReference type="SUPFAM" id="SSF52151">
    <property type="entry name" value="FabD/lysophospholipase-like"/>
    <property type="match status" value="1"/>
</dbReference>
<dbReference type="Pfam" id="PF08659">
    <property type="entry name" value="KR"/>
    <property type="match status" value="1"/>
</dbReference>
<evidence type="ECO:0000256" key="6">
    <source>
        <dbReference type="SAM" id="MobiDB-lite"/>
    </source>
</evidence>
<evidence type="ECO:0000313" key="9">
    <source>
        <dbReference type="EMBL" id="GAA2597023.1"/>
    </source>
</evidence>
<dbReference type="Pfam" id="PF14765">
    <property type="entry name" value="PS-DH"/>
    <property type="match status" value="1"/>
</dbReference>
<evidence type="ECO:0000256" key="4">
    <source>
        <dbReference type="ARBA" id="ARBA00023315"/>
    </source>
</evidence>
<dbReference type="SUPFAM" id="SSF54637">
    <property type="entry name" value="Thioesterase/thiol ester dehydrase-isomerase"/>
    <property type="match status" value="1"/>
</dbReference>
<dbReference type="InterPro" id="IPR050091">
    <property type="entry name" value="PKS_NRPS_Biosynth_Enz"/>
</dbReference>
<evidence type="ECO:0000256" key="2">
    <source>
        <dbReference type="ARBA" id="ARBA00022553"/>
    </source>
</evidence>
<dbReference type="InterPro" id="IPR029069">
    <property type="entry name" value="HotDog_dom_sf"/>
</dbReference>
<dbReference type="InterPro" id="IPR049552">
    <property type="entry name" value="PKS_DH_N"/>
</dbReference>
<organism evidence="9 10">
    <name type="scientific">Actinomadura fulvescens</name>
    <dbReference type="NCBI Taxonomy" id="46160"/>
    <lineage>
        <taxon>Bacteria</taxon>
        <taxon>Bacillati</taxon>
        <taxon>Actinomycetota</taxon>
        <taxon>Actinomycetes</taxon>
        <taxon>Streptosporangiales</taxon>
        <taxon>Thermomonosporaceae</taxon>
        <taxon>Actinomadura</taxon>
    </lineage>
</organism>
<keyword evidence="4" id="KW-0012">Acyltransferase</keyword>
<dbReference type="SMART" id="SM00826">
    <property type="entry name" value="PKS_DH"/>
    <property type="match status" value="1"/>
</dbReference>
<feature type="domain" description="Ketosynthase family 3 (KS3)" evidence="7">
    <location>
        <begin position="1"/>
        <end position="462"/>
    </location>
</feature>
<dbReference type="Gene3D" id="1.10.1200.10">
    <property type="entry name" value="ACP-like"/>
    <property type="match status" value="1"/>
</dbReference>
<dbReference type="Proteomes" id="UP001501509">
    <property type="component" value="Unassembled WGS sequence"/>
</dbReference>
<dbReference type="InterPro" id="IPR042104">
    <property type="entry name" value="PKS_dehydratase_sf"/>
</dbReference>
<dbReference type="Pfam" id="PF00109">
    <property type="entry name" value="ketoacyl-synt"/>
    <property type="match status" value="1"/>
</dbReference>
<name>A0ABP6C4L5_9ACTN</name>
<evidence type="ECO:0000256" key="1">
    <source>
        <dbReference type="ARBA" id="ARBA00022450"/>
    </source>
</evidence>
<feature type="region of interest" description="N-terminal hotdog fold" evidence="5">
    <location>
        <begin position="1454"/>
        <end position="1580"/>
    </location>
</feature>